<gene>
    <name evidence="2" type="ORF">A176_003494</name>
</gene>
<proteinExistence type="predicted"/>
<dbReference type="KEGG" id="mym:A176_003494"/>
<evidence type="ECO:0000256" key="1">
    <source>
        <dbReference type="SAM" id="MobiDB-lite"/>
    </source>
</evidence>
<keyword evidence="3" id="KW-1185">Reference proteome</keyword>
<evidence type="ECO:0000313" key="2">
    <source>
        <dbReference type="EMBL" id="AKQ66582.1"/>
    </source>
</evidence>
<accession>A0A0H4XEM6</accession>
<dbReference type="EMBL" id="CP012109">
    <property type="protein sequence ID" value="AKQ66582.1"/>
    <property type="molecule type" value="Genomic_DNA"/>
</dbReference>
<dbReference type="PATRIC" id="fig|1297742.4.peg.3525"/>
<name>A0A0H4XEM6_9BACT</name>
<sequence>MDRSAPAHGAQRGKERQQRNPRHETIQAWLRKHECLH</sequence>
<organism evidence="2 3">
    <name type="scientific">Pseudomyxococcus hansupus</name>
    <dbReference type="NCBI Taxonomy" id="1297742"/>
    <lineage>
        <taxon>Bacteria</taxon>
        <taxon>Pseudomonadati</taxon>
        <taxon>Myxococcota</taxon>
        <taxon>Myxococcia</taxon>
        <taxon>Myxococcales</taxon>
        <taxon>Cystobacterineae</taxon>
        <taxon>Myxococcaceae</taxon>
        <taxon>Pseudomyxococcus</taxon>
    </lineage>
</organism>
<reference evidence="2 3" key="1">
    <citation type="journal article" date="2016" name="PLoS ONE">
        <title>Complete Genome Sequence and Comparative Genomics of a Novel Myxobacterium Myxococcus hansupus.</title>
        <authorList>
            <person name="Sharma G."/>
            <person name="Narwani T."/>
            <person name="Subramanian S."/>
        </authorList>
    </citation>
    <scope>NUCLEOTIDE SEQUENCE [LARGE SCALE GENOMIC DNA]</scope>
    <source>
        <strain evidence="3">mixupus</strain>
    </source>
</reference>
<feature type="region of interest" description="Disordered" evidence="1">
    <location>
        <begin position="1"/>
        <end position="23"/>
    </location>
</feature>
<feature type="compositionally biased region" description="Basic and acidic residues" evidence="1">
    <location>
        <begin position="12"/>
        <end position="23"/>
    </location>
</feature>
<dbReference type="AlphaFoldDB" id="A0A0H4XEM6"/>
<evidence type="ECO:0000313" key="3">
    <source>
        <dbReference type="Proteomes" id="UP000009026"/>
    </source>
</evidence>
<protein>
    <submittedName>
        <fullName evidence="2">Uncharacterized protein</fullName>
    </submittedName>
</protein>
<dbReference type="Proteomes" id="UP000009026">
    <property type="component" value="Chromosome"/>
</dbReference>